<keyword evidence="3" id="KW-1185">Reference proteome</keyword>
<reference evidence="2 3" key="1">
    <citation type="submission" date="2018-08" db="EMBL/GenBank/DDBJ databases">
        <title>Genome and evolution of the arbuscular mycorrhizal fungus Diversispora epigaea (formerly Glomus versiforme) and its bacterial endosymbionts.</title>
        <authorList>
            <person name="Sun X."/>
            <person name="Fei Z."/>
            <person name="Harrison M."/>
        </authorList>
    </citation>
    <scope>NUCLEOTIDE SEQUENCE [LARGE SCALE GENOMIC DNA]</scope>
    <source>
        <strain evidence="2 3">IT104</strain>
    </source>
</reference>
<organism evidence="2 3">
    <name type="scientific">Diversispora epigaea</name>
    <dbReference type="NCBI Taxonomy" id="1348612"/>
    <lineage>
        <taxon>Eukaryota</taxon>
        <taxon>Fungi</taxon>
        <taxon>Fungi incertae sedis</taxon>
        <taxon>Mucoromycota</taxon>
        <taxon>Glomeromycotina</taxon>
        <taxon>Glomeromycetes</taxon>
        <taxon>Diversisporales</taxon>
        <taxon>Diversisporaceae</taxon>
        <taxon>Diversispora</taxon>
    </lineage>
</organism>
<dbReference type="AlphaFoldDB" id="A0A397JI45"/>
<evidence type="ECO:0000313" key="3">
    <source>
        <dbReference type="Proteomes" id="UP000266861"/>
    </source>
</evidence>
<keyword evidence="1" id="KW-0472">Membrane</keyword>
<proteinExistence type="predicted"/>
<gene>
    <name evidence="2" type="ORF">Glove_63g59</name>
</gene>
<evidence type="ECO:0000256" key="1">
    <source>
        <dbReference type="SAM" id="Phobius"/>
    </source>
</evidence>
<evidence type="ECO:0000313" key="2">
    <source>
        <dbReference type="EMBL" id="RHZ85626.1"/>
    </source>
</evidence>
<accession>A0A397JI45</accession>
<feature type="transmembrane region" description="Helical" evidence="1">
    <location>
        <begin position="12"/>
        <end position="29"/>
    </location>
</feature>
<sequence>MNNIFKKSSSSPLIIIIIIIIHQIYYCKLHGTDFRCGKTKPCGALCYLNSKNDHSHLILDDYWDDTEIALFENLLI</sequence>
<keyword evidence="1" id="KW-1133">Transmembrane helix</keyword>
<protein>
    <submittedName>
        <fullName evidence="2">Uncharacterized protein</fullName>
    </submittedName>
</protein>
<comment type="caution">
    <text evidence="2">The sequence shown here is derived from an EMBL/GenBank/DDBJ whole genome shotgun (WGS) entry which is preliminary data.</text>
</comment>
<dbReference type="EMBL" id="PQFF01000060">
    <property type="protein sequence ID" value="RHZ85626.1"/>
    <property type="molecule type" value="Genomic_DNA"/>
</dbReference>
<name>A0A397JI45_9GLOM</name>
<keyword evidence="1" id="KW-0812">Transmembrane</keyword>
<dbReference type="Proteomes" id="UP000266861">
    <property type="component" value="Unassembled WGS sequence"/>
</dbReference>